<dbReference type="GO" id="GO:0055085">
    <property type="term" value="P:transmembrane transport"/>
    <property type="evidence" value="ECO:0007669"/>
    <property type="project" value="InterPro"/>
</dbReference>
<feature type="transmembrane region" description="Helical" evidence="7">
    <location>
        <begin position="193"/>
        <end position="216"/>
    </location>
</feature>
<feature type="transmembrane region" description="Helical" evidence="7">
    <location>
        <begin position="69"/>
        <end position="95"/>
    </location>
</feature>
<sequence length="274" mass="30011">MPTLRRAGRYAVLVLLALVFVTPLVWMLLTSLKTYGDAQRIPPSWLPRPFATYGFERILHNEANPVLRWFLNSMLAAALHALLVLATASMAAYALARLRFRGRSLGFALIVGTLFIPPTSLIIPNFVIADQLGWIDTLAVVVVPGAASAFGVFFLRQFFLSIPRELEEAAVLDGANHWQVFTRVLLPLSRPALATLAVLSFLTNWNDFLWPIYVLFSPERLTLPAGLGLLQGAHTTDYPVIMAGAVLASVPALILFVAAQRHVIQGVSRSGLKG</sequence>
<gene>
    <name evidence="9" type="ORF">GA0074695_0932</name>
</gene>
<feature type="domain" description="ABC transmembrane type-1" evidence="8">
    <location>
        <begin position="70"/>
        <end position="259"/>
    </location>
</feature>
<dbReference type="Pfam" id="PF00528">
    <property type="entry name" value="BPD_transp_1"/>
    <property type="match status" value="1"/>
</dbReference>
<evidence type="ECO:0000256" key="3">
    <source>
        <dbReference type="ARBA" id="ARBA00022475"/>
    </source>
</evidence>
<dbReference type="Gene3D" id="1.10.3720.10">
    <property type="entry name" value="MetI-like"/>
    <property type="match status" value="1"/>
</dbReference>
<feature type="transmembrane region" description="Helical" evidence="7">
    <location>
        <begin position="7"/>
        <end position="29"/>
    </location>
</feature>
<dbReference type="PANTHER" id="PTHR43744">
    <property type="entry name" value="ABC TRANSPORTER PERMEASE PROTEIN MG189-RELATED-RELATED"/>
    <property type="match status" value="1"/>
</dbReference>
<evidence type="ECO:0000313" key="9">
    <source>
        <dbReference type="EMBL" id="SCE76611.1"/>
    </source>
</evidence>
<dbReference type="Proteomes" id="UP000198242">
    <property type="component" value="Chromosome I"/>
</dbReference>
<proteinExistence type="inferred from homology"/>
<evidence type="ECO:0000259" key="8">
    <source>
        <dbReference type="PROSITE" id="PS50928"/>
    </source>
</evidence>
<dbReference type="OrthoDB" id="148827at2"/>
<evidence type="ECO:0000256" key="1">
    <source>
        <dbReference type="ARBA" id="ARBA00004651"/>
    </source>
</evidence>
<evidence type="ECO:0000313" key="10">
    <source>
        <dbReference type="Proteomes" id="UP000198242"/>
    </source>
</evidence>
<keyword evidence="10" id="KW-1185">Reference proteome</keyword>
<keyword evidence="4 7" id="KW-0812">Transmembrane</keyword>
<keyword evidence="6 7" id="KW-0472">Membrane</keyword>
<evidence type="ECO:0000256" key="4">
    <source>
        <dbReference type="ARBA" id="ARBA00022692"/>
    </source>
</evidence>
<dbReference type="RefSeq" id="WP_089005127.1">
    <property type="nucleotide sequence ID" value="NZ_LT607411.1"/>
</dbReference>
<reference evidence="10" key="1">
    <citation type="submission" date="2016-06" db="EMBL/GenBank/DDBJ databases">
        <authorList>
            <person name="Varghese N."/>
            <person name="Submissions Spin"/>
        </authorList>
    </citation>
    <scope>NUCLEOTIDE SEQUENCE [LARGE SCALE GENOMIC DNA]</scope>
    <source>
        <strain evidence="10">DSM 43909</strain>
    </source>
</reference>
<dbReference type="CDD" id="cd06261">
    <property type="entry name" value="TM_PBP2"/>
    <property type="match status" value="1"/>
</dbReference>
<dbReference type="EMBL" id="LT607411">
    <property type="protein sequence ID" value="SCE76611.1"/>
    <property type="molecule type" value="Genomic_DNA"/>
</dbReference>
<keyword evidence="3" id="KW-1003">Cell membrane</keyword>
<evidence type="ECO:0000256" key="6">
    <source>
        <dbReference type="ARBA" id="ARBA00023136"/>
    </source>
</evidence>
<keyword evidence="2 7" id="KW-0813">Transport</keyword>
<dbReference type="PANTHER" id="PTHR43744:SF12">
    <property type="entry name" value="ABC TRANSPORTER PERMEASE PROTEIN MG189-RELATED"/>
    <property type="match status" value="1"/>
</dbReference>
<dbReference type="SUPFAM" id="SSF161098">
    <property type="entry name" value="MetI-like"/>
    <property type="match status" value="1"/>
</dbReference>
<dbReference type="PROSITE" id="PS50928">
    <property type="entry name" value="ABC_TM1"/>
    <property type="match status" value="1"/>
</dbReference>
<evidence type="ECO:0000256" key="7">
    <source>
        <dbReference type="RuleBase" id="RU363032"/>
    </source>
</evidence>
<dbReference type="InterPro" id="IPR000515">
    <property type="entry name" value="MetI-like"/>
</dbReference>
<feature type="transmembrane region" description="Helical" evidence="7">
    <location>
        <begin position="236"/>
        <end position="259"/>
    </location>
</feature>
<comment type="similarity">
    <text evidence="7">Belongs to the binding-protein-dependent transport system permease family.</text>
</comment>
<accession>A0A1C4UYF1</accession>
<name>A0A1C4UYF1_MICVI</name>
<feature type="transmembrane region" description="Helical" evidence="7">
    <location>
        <begin position="134"/>
        <end position="155"/>
    </location>
</feature>
<feature type="transmembrane region" description="Helical" evidence="7">
    <location>
        <begin position="107"/>
        <end position="128"/>
    </location>
</feature>
<keyword evidence="5 7" id="KW-1133">Transmembrane helix</keyword>
<comment type="subcellular location">
    <subcellularLocation>
        <location evidence="1 7">Cell membrane</location>
        <topology evidence="1 7">Multi-pass membrane protein</topology>
    </subcellularLocation>
</comment>
<evidence type="ECO:0000256" key="2">
    <source>
        <dbReference type="ARBA" id="ARBA00022448"/>
    </source>
</evidence>
<organism evidence="9 10">
    <name type="scientific">Micromonospora viridifaciens</name>
    <dbReference type="NCBI Taxonomy" id="1881"/>
    <lineage>
        <taxon>Bacteria</taxon>
        <taxon>Bacillati</taxon>
        <taxon>Actinomycetota</taxon>
        <taxon>Actinomycetes</taxon>
        <taxon>Micromonosporales</taxon>
        <taxon>Micromonosporaceae</taxon>
        <taxon>Micromonospora</taxon>
    </lineage>
</organism>
<dbReference type="InterPro" id="IPR035906">
    <property type="entry name" value="MetI-like_sf"/>
</dbReference>
<evidence type="ECO:0000256" key="5">
    <source>
        <dbReference type="ARBA" id="ARBA00022989"/>
    </source>
</evidence>
<dbReference type="GO" id="GO:0005886">
    <property type="term" value="C:plasma membrane"/>
    <property type="evidence" value="ECO:0007669"/>
    <property type="project" value="UniProtKB-SubCell"/>
</dbReference>
<protein>
    <submittedName>
        <fullName evidence="9">Carbohydrate ABC transporter membrane protein 2, CUT1 family</fullName>
    </submittedName>
</protein>
<dbReference type="AlphaFoldDB" id="A0A1C4UYF1"/>